<reference evidence="1 2" key="1">
    <citation type="submission" date="2015-03" db="EMBL/GenBank/DDBJ databases">
        <title>Genome Assembly of Staphylococcus cohnii subsp. cohnii strain G22B2.</title>
        <authorList>
            <person name="Nair G."/>
            <person name="Kaur G."/>
            <person name="Khatri I."/>
            <person name="Singh N.K."/>
            <person name="Sathyabama S."/>
            <person name="Maurya S.K."/>
            <person name="Subramanian S."/>
            <person name="Agrewala J.N."/>
            <person name="Mayilraj S."/>
        </authorList>
    </citation>
    <scope>NUCLEOTIDE SEQUENCE [LARGE SCALE GENOMIC DNA]</scope>
    <source>
        <strain evidence="1 2">G22B2</strain>
    </source>
</reference>
<dbReference type="AlphaFoldDB" id="A0A0M2NYD1"/>
<protein>
    <submittedName>
        <fullName evidence="1">Uncharacterized protein</fullName>
    </submittedName>
</protein>
<dbReference type="NCBIfam" id="NF038154">
    <property type="entry name" value="lanthi_III_a"/>
    <property type="match status" value="1"/>
</dbReference>
<gene>
    <name evidence="1" type="ORF">UF66_1550</name>
</gene>
<dbReference type="Proteomes" id="UP000034455">
    <property type="component" value="Unassembled WGS sequence"/>
</dbReference>
<evidence type="ECO:0000313" key="2">
    <source>
        <dbReference type="Proteomes" id="UP000034455"/>
    </source>
</evidence>
<sequence>MNEVLNLQKISFTEEGDFSERNATPTTVTTTTATATAGLSTVSENC</sequence>
<dbReference type="RefSeq" id="WP_019468039.1">
    <property type="nucleotide sequence ID" value="NZ_LAKJ01000024.1"/>
</dbReference>
<comment type="caution">
    <text evidence="1">The sequence shown here is derived from an EMBL/GenBank/DDBJ whole genome shotgun (WGS) entry which is preliminary data.</text>
</comment>
<name>A0A0M2NYD1_STACC</name>
<dbReference type="PATRIC" id="fig|74704.6.peg.1590"/>
<organism evidence="1 2">
    <name type="scientific">Staphylococcus cohnii subsp. cohnii</name>
    <dbReference type="NCBI Taxonomy" id="74704"/>
    <lineage>
        <taxon>Bacteria</taxon>
        <taxon>Bacillati</taxon>
        <taxon>Bacillota</taxon>
        <taxon>Bacilli</taxon>
        <taxon>Bacillales</taxon>
        <taxon>Staphylococcaceae</taxon>
        <taxon>Staphylococcus</taxon>
        <taxon>Staphylococcus cohnii species complex</taxon>
    </lineage>
</organism>
<evidence type="ECO:0000313" key="1">
    <source>
        <dbReference type="EMBL" id="KKI62965.1"/>
    </source>
</evidence>
<accession>A0A0M2NYD1</accession>
<proteinExistence type="predicted"/>
<dbReference type="EMBL" id="LAKJ01000024">
    <property type="protein sequence ID" value="KKI62965.1"/>
    <property type="molecule type" value="Genomic_DNA"/>
</dbReference>